<proteinExistence type="predicted"/>
<sequence length="191" mass="22039">MALPGVTHMYCISSICFVIENKQHYDNDDDDNDDDDNDDDDYDDNSRAHKYNKCKTLMIMLTNKPTSTPLTMQTTKHTSHTIKSRLESCHKRQGNLKSSKVNMEHINMAAKVASDIFVNMPIIGITKTPTFNSVKIRQNVYVFSGVSIMNCGSVTLGYNKKTIKSWVFIASNYNFLWHFHIITIHKWFYKN</sequence>
<dbReference type="Proteomes" id="UP000092460">
    <property type="component" value="Unassembled WGS sequence"/>
</dbReference>
<evidence type="ECO:0000313" key="1">
    <source>
        <dbReference type="EnsemblMetazoa" id="GPPI008421-PA"/>
    </source>
</evidence>
<reference evidence="2" key="1">
    <citation type="submission" date="2015-01" db="EMBL/GenBank/DDBJ databases">
        <authorList>
            <person name="Aksoy S."/>
            <person name="Warren W."/>
            <person name="Wilson R.K."/>
        </authorList>
    </citation>
    <scope>NUCLEOTIDE SEQUENCE [LARGE SCALE GENOMIC DNA]</scope>
    <source>
        <strain evidence="2">IAEA</strain>
    </source>
</reference>
<organism evidence="1 2">
    <name type="scientific">Glossina palpalis gambiensis</name>
    <dbReference type="NCBI Taxonomy" id="67801"/>
    <lineage>
        <taxon>Eukaryota</taxon>
        <taxon>Metazoa</taxon>
        <taxon>Ecdysozoa</taxon>
        <taxon>Arthropoda</taxon>
        <taxon>Hexapoda</taxon>
        <taxon>Insecta</taxon>
        <taxon>Pterygota</taxon>
        <taxon>Neoptera</taxon>
        <taxon>Endopterygota</taxon>
        <taxon>Diptera</taxon>
        <taxon>Brachycera</taxon>
        <taxon>Muscomorpha</taxon>
        <taxon>Hippoboscoidea</taxon>
        <taxon>Glossinidae</taxon>
        <taxon>Glossina</taxon>
    </lineage>
</organism>
<name>A0A1B0ATW7_9MUSC</name>
<accession>A0A1B0ATW7</accession>
<dbReference type="EMBL" id="JXJN01003460">
    <property type="status" value="NOT_ANNOTATED_CDS"/>
    <property type="molecule type" value="Genomic_DNA"/>
</dbReference>
<dbReference type="EnsemblMetazoa" id="GPPI008421-RA">
    <property type="protein sequence ID" value="GPPI008421-PA"/>
    <property type="gene ID" value="GPPI008421"/>
</dbReference>
<dbReference type="VEuPathDB" id="VectorBase:GPPI008421"/>
<reference evidence="1" key="2">
    <citation type="submission" date="2020-05" db="UniProtKB">
        <authorList>
            <consortium name="EnsemblMetazoa"/>
        </authorList>
    </citation>
    <scope>IDENTIFICATION</scope>
    <source>
        <strain evidence="1">IAEA</strain>
    </source>
</reference>
<dbReference type="AlphaFoldDB" id="A0A1B0ATW7"/>
<evidence type="ECO:0000313" key="2">
    <source>
        <dbReference type="Proteomes" id="UP000092460"/>
    </source>
</evidence>
<keyword evidence="2" id="KW-1185">Reference proteome</keyword>
<protein>
    <submittedName>
        <fullName evidence="1">Uncharacterized protein</fullName>
    </submittedName>
</protein>